<name>A0A6C0GMK3_9BACT</name>
<feature type="transmembrane region" description="Helical" evidence="1">
    <location>
        <begin position="14"/>
        <end position="35"/>
    </location>
</feature>
<keyword evidence="1" id="KW-0472">Membrane</keyword>
<accession>A0A6C0GMK3</accession>
<keyword evidence="1" id="KW-1133">Transmembrane helix</keyword>
<keyword evidence="3" id="KW-1185">Reference proteome</keyword>
<evidence type="ECO:0000313" key="2">
    <source>
        <dbReference type="EMBL" id="QHT68860.1"/>
    </source>
</evidence>
<evidence type="ECO:0000313" key="3">
    <source>
        <dbReference type="Proteomes" id="UP000480178"/>
    </source>
</evidence>
<organism evidence="2 3">
    <name type="scientific">Rhodocytophaga rosea</name>
    <dbReference type="NCBI Taxonomy" id="2704465"/>
    <lineage>
        <taxon>Bacteria</taxon>
        <taxon>Pseudomonadati</taxon>
        <taxon>Bacteroidota</taxon>
        <taxon>Cytophagia</taxon>
        <taxon>Cytophagales</taxon>
        <taxon>Rhodocytophagaceae</taxon>
        <taxon>Rhodocytophaga</taxon>
    </lineage>
</organism>
<reference evidence="2 3" key="1">
    <citation type="submission" date="2020-01" db="EMBL/GenBank/DDBJ databases">
        <authorList>
            <person name="Kim M.K."/>
        </authorList>
    </citation>
    <scope>NUCLEOTIDE SEQUENCE [LARGE SCALE GENOMIC DNA]</scope>
    <source>
        <strain evidence="2 3">172606-1</strain>
    </source>
</reference>
<keyword evidence="1" id="KW-0812">Transmembrane</keyword>
<dbReference type="AlphaFoldDB" id="A0A6C0GMK3"/>
<dbReference type="RefSeq" id="WP_162444863.1">
    <property type="nucleotide sequence ID" value="NZ_CP048222.1"/>
</dbReference>
<evidence type="ECO:0000256" key="1">
    <source>
        <dbReference type="SAM" id="Phobius"/>
    </source>
</evidence>
<dbReference type="Proteomes" id="UP000480178">
    <property type="component" value="Chromosome"/>
</dbReference>
<sequence length="62" mass="7539">MFKYYFERIQDIEIFPVISLLIFVLFFIALLIWVMKADKQYIRSMEHLPLEEEKPGKENSIN</sequence>
<dbReference type="KEGG" id="rhoz:GXP67_20510"/>
<gene>
    <name evidence="2" type="ORF">GXP67_20510</name>
</gene>
<proteinExistence type="predicted"/>
<protein>
    <submittedName>
        <fullName evidence="2">Cytochrome C oxidase Cbb3</fullName>
    </submittedName>
</protein>
<dbReference type="EMBL" id="CP048222">
    <property type="protein sequence ID" value="QHT68860.1"/>
    <property type="molecule type" value="Genomic_DNA"/>
</dbReference>